<feature type="compositionally biased region" description="Acidic residues" evidence="5">
    <location>
        <begin position="210"/>
        <end position="229"/>
    </location>
</feature>
<evidence type="ECO:0000313" key="7">
    <source>
        <dbReference type="Proteomes" id="UP001201980"/>
    </source>
</evidence>
<gene>
    <name evidence="6" type="ORF">MKZ38_002038</name>
</gene>
<dbReference type="Pfam" id="PF11705">
    <property type="entry name" value="RNA_pol_3_Rpc31"/>
    <property type="match status" value="1"/>
</dbReference>
<comment type="subcellular location">
    <subcellularLocation>
        <location evidence="1 4">Nucleus</location>
    </subcellularLocation>
</comment>
<dbReference type="Proteomes" id="UP001201980">
    <property type="component" value="Unassembled WGS sequence"/>
</dbReference>
<accession>A0AAD5RXH9</accession>
<feature type="region of interest" description="Disordered" evidence="5">
    <location>
        <begin position="1"/>
        <end position="29"/>
    </location>
</feature>
<dbReference type="AlphaFoldDB" id="A0AAD5RXH9"/>
<keyword evidence="3 4" id="KW-0539">Nucleus</keyword>
<dbReference type="InterPro" id="IPR024661">
    <property type="entry name" value="RNA_pol_III_Rpc31"/>
</dbReference>
<feature type="compositionally biased region" description="Acidic residues" evidence="5">
    <location>
        <begin position="237"/>
        <end position="260"/>
    </location>
</feature>
<proteinExistence type="inferred from homology"/>
<feature type="region of interest" description="Disordered" evidence="5">
    <location>
        <begin position="162"/>
        <end position="182"/>
    </location>
</feature>
<feature type="compositionally biased region" description="Gly residues" evidence="5">
    <location>
        <begin position="1"/>
        <end position="21"/>
    </location>
</feature>
<dbReference type="GO" id="GO:0006383">
    <property type="term" value="P:transcription by RNA polymerase III"/>
    <property type="evidence" value="ECO:0007669"/>
    <property type="project" value="UniProtKB-UniRule"/>
</dbReference>
<comment type="similarity">
    <text evidence="2 4">Belongs to the eukaryotic RPC7 RNA polymerase subunit family.</text>
</comment>
<comment type="function">
    <text evidence="4">DNA-dependent RNA polymerase catalyzes the transcription of DNA into RNA using the four ribonucleoside triphosphates as substrates. Specific peripheric component of RNA polymerase III which synthesizes small RNAs, such as 5S rRNA and tRNAs.</text>
</comment>
<dbReference type="GO" id="GO:0005666">
    <property type="term" value="C:RNA polymerase III complex"/>
    <property type="evidence" value="ECO:0007669"/>
    <property type="project" value="UniProtKB-UniRule"/>
</dbReference>
<evidence type="ECO:0000256" key="3">
    <source>
        <dbReference type="ARBA" id="ARBA00023242"/>
    </source>
</evidence>
<evidence type="ECO:0000313" key="6">
    <source>
        <dbReference type="EMBL" id="KAJ2906322.1"/>
    </source>
</evidence>
<keyword evidence="7" id="KW-1185">Reference proteome</keyword>
<evidence type="ECO:0000256" key="2">
    <source>
        <dbReference type="ARBA" id="ARBA00008352"/>
    </source>
</evidence>
<organism evidence="6 7">
    <name type="scientific">Zalerion maritima</name>
    <dbReference type="NCBI Taxonomy" id="339359"/>
    <lineage>
        <taxon>Eukaryota</taxon>
        <taxon>Fungi</taxon>
        <taxon>Dikarya</taxon>
        <taxon>Ascomycota</taxon>
        <taxon>Pezizomycotina</taxon>
        <taxon>Sordariomycetes</taxon>
        <taxon>Lulworthiomycetidae</taxon>
        <taxon>Lulworthiales</taxon>
        <taxon>Lulworthiaceae</taxon>
        <taxon>Zalerion</taxon>
    </lineage>
</organism>
<sequence length="260" mass="29796">MSTRGGRGGGRGGRGGAGRGPPGTTWDSDLYKFVTRTPQADYPELKLHRPKPMDDHEERAVIIFERFRDTVHRGPLYTRARYQHNPLAPDTAAYTQEQINERYKISKATADAFDRGDRYSDRFKLKPRLFPDFKKGVYVKSLWPKPMQEFLEKQGANFGDREIDFGKADNMAPHKDHLDLEEEKRRKLNETLAQGEDEDDLNLNLQADEIIDDGIEDDAFEEEDDDDGNDYNAQGYWEEENNDDADDFDGGGDADDGEYF</sequence>
<comment type="subunit">
    <text evidence="4">Component of the RNA polymerase III (Pol III) complex.</text>
</comment>
<evidence type="ECO:0000256" key="4">
    <source>
        <dbReference type="PIRNR" id="PIRNR000777"/>
    </source>
</evidence>
<protein>
    <recommendedName>
        <fullName evidence="4">DNA-directed RNA polymerase III subunit</fullName>
    </recommendedName>
</protein>
<dbReference type="PIRSF" id="PIRSF000777">
    <property type="entry name" value="RNA_polIII_C31"/>
    <property type="match status" value="1"/>
</dbReference>
<comment type="caution">
    <text evidence="6">The sequence shown here is derived from an EMBL/GenBank/DDBJ whole genome shotgun (WGS) entry which is preliminary data.</text>
</comment>
<name>A0AAD5RXH9_9PEZI</name>
<dbReference type="EMBL" id="JAKWBI020000015">
    <property type="protein sequence ID" value="KAJ2906322.1"/>
    <property type="molecule type" value="Genomic_DNA"/>
</dbReference>
<evidence type="ECO:0000256" key="1">
    <source>
        <dbReference type="ARBA" id="ARBA00004123"/>
    </source>
</evidence>
<evidence type="ECO:0000256" key="5">
    <source>
        <dbReference type="SAM" id="MobiDB-lite"/>
    </source>
</evidence>
<feature type="region of interest" description="Disordered" evidence="5">
    <location>
        <begin position="210"/>
        <end position="260"/>
    </location>
</feature>
<reference evidence="6" key="1">
    <citation type="submission" date="2022-07" db="EMBL/GenBank/DDBJ databases">
        <title>Draft genome sequence of Zalerion maritima ATCC 34329, a (micro)plastics degrading marine fungus.</title>
        <authorList>
            <person name="Paco A."/>
            <person name="Goncalves M.F.M."/>
            <person name="Rocha-Santos T.A.P."/>
            <person name="Alves A."/>
        </authorList>
    </citation>
    <scope>NUCLEOTIDE SEQUENCE</scope>
    <source>
        <strain evidence="6">ATCC 34329</strain>
    </source>
</reference>